<sequence>MQGKPIKILAVETSCDETAAAIIGEKASQASEASAASGREAVVLSSVVSSQIDLHAKTGGIVPEVASRAHVESIIPVIEEALLQANNQETRYNNQLNSNIQYQTPKKLTADSSKLKADLLGQITHLAVTAGPGLIGSLLVGFNTAKAMAYALDIPIVPINHIEGHIYSALSGENSKIQETITKQIRNPNDQNPEPRKLMKLEASQALEAGIKFPILSLTVSGGHTSLTLMRDHGVYENIGSTRDDAAGEAFDKVAQLLGLGFPGGPAISKLAEKFRNGNSKIQATRYKQNSNPKNQNEIPRPINYAHGKQARDDDPKKLKSYLPEVASHHAMQAGDLTTSNLRLPRPMIDEPNFDFSFSGLKTAVLMEVKKLTANSLQLSASQKEEIAYAFEEAAVDVLVTKTMRAAKRYKPKAVILAGGVAANKRLRAELEKRLLANSKIQETITKQYSTTNHQNGILNQVQDDNSKKLTANSYNLKAPELLIAPMELCGDNAAMIGLAAFYHIVKGDTRKWDEIEVNSNMKL</sequence>
<dbReference type="GO" id="GO:0061711">
    <property type="term" value="F:tRNA N(6)-L-threonylcarbamoyladenine synthase activity"/>
    <property type="evidence" value="ECO:0007669"/>
    <property type="project" value="UniProtKB-EC"/>
</dbReference>
<dbReference type="HAMAP" id="MF_01445">
    <property type="entry name" value="TsaD"/>
    <property type="match status" value="1"/>
</dbReference>
<comment type="catalytic activity">
    <reaction evidence="1">
        <text>L-threonylcarbamoyladenylate + adenosine(37) in tRNA = N(6)-L-threonylcarbamoyladenosine(37) in tRNA + AMP + H(+)</text>
        <dbReference type="Rhea" id="RHEA:37059"/>
        <dbReference type="Rhea" id="RHEA-COMP:10162"/>
        <dbReference type="Rhea" id="RHEA-COMP:10163"/>
        <dbReference type="ChEBI" id="CHEBI:15378"/>
        <dbReference type="ChEBI" id="CHEBI:73682"/>
        <dbReference type="ChEBI" id="CHEBI:74411"/>
        <dbReference type="ChEBI" id="CHEBI:74418"/>
        <dbReference type="ChEBI" id="CHEBI:456215"/>
        <dbReference type="EC" id="2.3.1.234"/>
    </reaction>
</comment>
<dbReference type="Proteomes" id="UP000178583">
    <property type="component" value="Unassembled WGS sequence"/>
</dbReference>
<keyword evidence="1" id="KW-0479">Metal-binding</keyword>
<dbReference type="InterPro" id="IPR000905">
    <property type="entry name" value="Gcp-like_dom"/>
</dbReference>
<feature type="binding site" evidence="1">
    <location>
        <position position="492"/>
    </location>
    <ligand>
        <name>Fe cation</name>
        <dbReference type="ChEBI" id="CHEBI:24875"/>
    </ligand>
</feature>
<comment type="caution">
    <text evidence="3">The sequence shown here is derived from an EMBL/GenBank/DDBJ whole genome shotgun (WGS) entry which is preliminary data.</text>
</comment>
<dbReference type="InterPro" id="IPR022450">
    <property type="entry name" value="TsaD"/>
</dbReference>
<feature type="binding site" evidence="1">
    <location>
        <position position="424"/>
    </location>
    <ligand>
        <name>substrate</name>
    </ligand>
</feature>
<evidence type="ECO:0000313" key="4">
    <source>
        <dbReference type="Proteomes" id="UP000178583"/>
    </source>
</evidence>
<gene>
    <name evidence="1" type="primary">tsaD</name>
    <name evidence="3" type="ORF">A2215_02305</name>
</gene>
<feature type="binding site" evidence="1">
    <location>
        <begin position="219"/>
        <end position="223"/>
    </location>
    <ligand>
        <name>substrate</name>
    </ligand>
</feature>
<comment type="cofactor">
    <cofactor evidence="1">
        <name>Fe(2+)</name>
        <dbReference type="ChEBI" id="CHEBI:29033"/>
    </cofactor>
    <text evidence="1">Binds 1 Fe(2+) ion per subunit.</text>
</comment>
<dbReference type="PANTHER" id="PTHR11735">
    <property type="entry name" value="TRNA N6-ADENOSINE THREONYLCARBAMOYLTRANSFERASE"/>
    <property type="match status" value="1"/>
</dbReference>
<reference evidence="3 4" key="1">
    <citation type="journal article" date="2016" name="Nat. Commun.">
        <title>Thousands of microbial genomes shed light on interconnected biogeochemical processes in an aquifer system.</title>
        <authorList>
            <person name="Anantharaman K."/>
            <person name="Brown C.T."/>
            <person name="Hug L.A."/>
            <person name="Sharon I."/>
            <person name="Castelle C.J."/>
            <person name="Probst A.J."/>
            <person name="Thomas B.C."/>
            <person name="Singh A."/>
            <person name="Wilkins M.J."/>
            <person name="Karaoz U."/>
            <person name="Brodie E.L."/>
            <person name="Williams K.H."/>
            <person name="Hubbard S.S."/>
            <person name="Banfield J.F."/>
        </authorList>
    </citation>
    <scope>NUCLEOTIDE SEQUENCE [LARGE SCALE GENOMIC DNA]</scope>
</reference>
<dbReference type="SUPFAM" id="SSF53067">
    <property type="entry name" value="Actin-like ATPase domain"/>
    <property type="match status" value="2"/>
</dbReference>
<keyword evidence="1" id="KW-0819">tRNA processing</keyword>
<dbReference type="GO" id="GO:0002949">
    <property type="term" value="P:tRNA threonylcarbamoyladenosine modification"/>
    <property type="evidence" value="ECO:0007669"/>
    <property type="project" value="UniProtKB-UniRule"/>
</dbReference>
<feature type="binding site" evidence="1">
    <location>
        <position position="161"/>
    </location>
    <ligand>
        <name>Fe cation</name>
        <dbReference type="ChEBI" id="CHEBI:24875"/>
    </ligand>
</feature>
<protein>
    <recommendedName>
        <fullName evidence="1">tRNA N6-adenosine threonylcarbamoyltransferase</fullName>
        <ecNumber evidence="1">2.3.1.234</ecNumber>
    </recommendedName>
    <alternativeName>
        <fullName evidence="1">N6-L-threonylcarbamoyladenine synthase</fullName>
        <shortName evidence="1">t(6)A synthase</shortName>
    </alternativeName>
    <alternativeName>
        <fullName evidence="1">t(6)A37 threonylcarbamoyladenosine biosynthesis protein TsaD</fullName>
    </alternativeName>
    <alternativeName>
        <fullName evidence="1">tRNA threonylcarbamoyladenosine biosynthesis protein TsaD</fullName>
    </alternativeName>
</protein>
<accession>A0A1F5E826</accession>
<dbReference type="AlphaFoldDB" id="A0A1F5E826"/>
<comment type="caution">
    <text evidence="1">Lacks conserved residue(s) required for the propagation of feature annotation.</text>
</comment>
<keyword evidence="1" id="KW-0963">Cytoplasm</keyword>
<comment type="similarity">
    <text evidence="1">Belongs to the KAE1 / TsaD family.</text>
</comment>
<keyword evidence="1" id="KW-0808">Transferase</keyword>
<feature type="domain" description="Gcp-like" evidence="2">
    <location>
        <begin position="206"/>
        <end position="279"/>
    </location>
</feature>
<organism evidence="3 4">
    <name type="scientific">Candidatus Berkelbacteria bacterium RIFOXYA2_FULL_43_10</name>
    <dbReference type="NCBI Taxonomy" id="1797472"/>
    <lineage>
        <taxon>Bacteria</taxon>
        <taxon>Candidatus Berkelbacteria</taxon>
    </lineage>
</organism>
<dbReference type="EMBL" id="MEZY01000034">
    <property type="protein sequence ID" value="OGD63528.1"/>
    <property type="molecule type" value="Genomic_DNA"/>
</dbReference>
<comment type="function">
    <text evidence="1">Required for the formation of a threonylcarbamoyl group on adenosine at position 37 (t(6)A37) in tRNAs that read codons beginning with adenine. Is involved in the transfer of the threonylcarbamoyl moiety of threonylcarbamoyl-AMP (TC-AMP) to the N6 group of A37, together with TsaE and TsaB. TsaD likely plays a direct catalytic role in this reaction.</text>
</comment>
<dbReference type="EC" id="2.3.1.234" evidence="1"/>
<dbReference type="GO" id="GO:0005737">
    <property type="term" value="C:cytoplasm"/>
    <property type="evidence" value="ECO:0007669"/>
    <property type="project" value="UniProtKB-SubCell"/>
</dbReference>
<dbReference type="Pfam" id="PF00814">
    <property type="entry name" value="TsaD"/>
    <property type="match status" value="4"/>
</dbReference>
<proteinExistence type="inferred from homology"/>
<comment type="subcellular location">
    <subcellularLocation>
        <location evidence="1">Cytoplasm</location>
    </subcellularLocation>
</comment>
<evidence type="ECO:0000256" key="1">
    <source>
        <dbReference type="HAMAP-Rule" id="MF_01445"/>
    </source>
</evidence>
<dbReference type="InterPro" id="IPR043129">
    <property type="entry name" value="ATPase_NBD"/>
</dbReference>
<dbReference type="PROSITE" id="PS01016">
    <property type="entry name" value="GLYCOPROTEASE"/>
    <property type="match status" value="1"/>
</dbReference>
<dbReference type="GO" id="GO:0005506">
    <property type="term" value="F:iron ion binding"/>
    <property type="evidence" value="ECO:0007669"/>
    <property type="project" value="UniProtKB-UniRule"/>
</dbReference>
<feature type="binding site" evidence="1">
    <location>
        <position position="265"/>
    </location>
    <ligand>
        <name>substrate</name>
    </ligand>
</feature>
<name>A0A1F5E826_9BACT</name>
<dbReference type="STRING" id="1797472.A2215_02305"/>
<dbReference type="Gene3D" id="3.30.420.40">
    <property type="match status" value="2"/>
</dbReference>
<feature type="binding site" evidence="1">
    <location>
        <position position="252"/>
    </location>
    <ligand>
        <name>substrate</name>
    </ligand>
</feature>
<feature type="domain" description="Gcp-like" evidence="2">
    <location>
        <begin position="43"/>
        <end position="86"/>
    </location>
</feature>
<dbReference type="InterPro" id="IPR017860">
    <property type="entry name" value="Peptidase_M22_CS"/>
</dbReference>
<keyword evidence="1" id="KW-0408">Iron</keyword>
<evidence type="ECO:0000259" key="2">
    <source>
        <dbReference type="Pfam" id="PF00814"/>
    </source>
</evidence>
<feature type="domain" description="Gcp-like" evidence="2">
    <location>
        <begin position="327"/>
        <end position="441"/>
    </location>
</feature>
<keyword evidence="1" id="KW-0012">Acyltransferase</keyword>
<dbReference type="PANTHER" id="PTHR11735:SF6">
    <property type="entry name" value="TRNA N6-ADENOSINE THREONYLCARBAMOYLTRANSFERASE, MITOCHONDRIAL"/>
    <property type="match status" value="1"/>
</dbReference>
<feature type="domain" description="Gcp-like" evidence="2">
    <location>
        <begin position="121"/>
        <end position="170"/>
    </location>
</feature>
<feature type="binding site" evidence="1">
    <location>
        <position position="165"/>
    </location>
    <ligand>
        <name>Fe cation</name>
        <dbReference type="ChEBI" id="CHEBI:24875"/>
    </ligand>
</feature>
<evidence type="ECO:0000313" key="3">
    <source>
        <dbReference type="EMBL" id="OGD63528.1"/>
    </source>
</evidence>